<evidence type="ECO:0000259" key="1">
    <source>
        <dbReference type="PROSITE" id="PS50112"/>
    </source>
</evidence>
<keyword evidence="4" id="KW-1185">Reference proteome</keyword>
<dbReference type="Pfam" id="PF00990">
    <property type="entry name" value="GGDEF"/>
    <property type="match status" value="1"/>
</dbReference>
<dbReference type="Proteomes" id="UP000053699">
    <property type="component" value="Unassembled WGS sequence"/>
</dbReference>
<dbReference type="PATRIC" id="fig|480418.6.peg.2904"/>
<dbReference type="InterPro" id="IPR000160">
    <property type="entry name" value="GGDEF_dom"/>
</dbReference>
<dbReference type="NCBIfam" id="TIGR00254">
    <property type="entry name" value="GGDEF"/>
    <property type="match status" value="1"/>
</dbReference>
<dbReference type="STRING" id="480418.GCA_000975265_01604"/>
<dbReference type="Gene3D" id="3.30.450.20">
    <property type="entry name" value="PAS domain"/>
    <property type="match status" value="3"/>
</dbReference>
<evidence type="ECO:0000313" key="4">
    <source>
        <dbReference type="Proteomes" id="UP000053699"/>
    </source>
</evidence>
<dbReference type="EMBL" id="JRPY01000060">
    <property type="protein sequence ID" value="KJX75106.1"/>
    <property type="molecule type" value="Genomic_DNA"/>
</dbReference>
<dbReference type="InterPro" id="IPR043128">
    <property type="entry name" value="Rev_trsase/Diguanyl_cyclase"/>
</dbReference>
<protein>
    <submittedName>
        <fullName evidence="3">Regulatory protein</fullName>
    </submittedName>
</protein>
<name>A0A0F4EQ95_9MYCO</name>
<reference evidence="3 4" key="1">
    <citation type="journal article" date="2015" name="Proc. Natl. Acad. Sci. U.S.A.">
        <title>Insight into the evolution and origin of leprosy bacilli from the genome sequence of Mycobacterium lepromatosis.</title>
        <authorList>
            <person name="Singh P."/>
            <person name="Benjak A."/>
            <person name="Schuenemann V.J."/>
            <person name="Herbig A."/>
            <person name="Avanzi C."/>
            <person name="Busso P."/>
            <person name="Nieselt K."/>
            <person name="Krause J."/>
            <person name="Vera-Cabrera L."/>
            <person name="Cole S.T."/>
        </authorList>
    </citation>
    <scope>NUCLEOTIDE SEQUENCE [LARGE SCALE GENOMIC DNA]</scope>
    <source>
        <strain evidence="3 4">Mx1-22A</strain>
    </source>
</reference>
<dbReference type="CDD" id="cd01949">
    <property type="entry name" value="GGDEF"/>
    <property type="match status" value="1"/>
</dbReference>
<dbReference type="Pfam" id="PF13188">
    <property type="entry name" value="PAS_8"/>
    <property type="match status" value="1"/>
</dbReference>
<feature type="domain" description="GGDEF" evidence="2">
    <location>
        <begin position="423"/>
        <end position="557"/>
    </location>
</feature>
<evidence type="ECO:0000313" key="3">
    <source>
        <dbReference type="EMBL" id="KJX75106.1"/>
    </source>
</evidence>
<dbReference type="SUPFAM" id="SSF55785">
    <property type="entry name" value="PYP-like sensor domain (PAS domain)"/>
    <property type="match status" value="3"/>
</dbReference>
<dbReference type="Gene3D" id="3.30.70.270">
    <property type="match status" value="1"/>
</dbReference>
<gene>
    <name evidence="3" type="ORF">MLPM_1419</name>
</gene>
<dbReference type="NCBIfam" id="TIGR00229">
    <property type="entry name" value="sensory_box"/>
    <property type="match status" value="2"/>
</dbReference>
<dbReference type="InterPro" id="IPR029787">
    <property type="entry name" value="Nucleotide_cyclase"/>
</dbReference>
<dbReference type="PANTHER" id="PTHR44757:SF2">
    <property type="entry name" value="BIOFILM ARCHITECTURE MAINTENANCE PROTEIN MBAA"/>
    <property type="match status" value="1"/>
</dbReference>
<dbReference type="InterPro" id="IPR013767">
    <property type="entry name" value="PAS_fold"/>
</dbReference>
<comment type="caution">
    <text evidence="3">The sequence shown here is derived from an EMBL/GenBank/DDBJ whole genome shotgun (WGS) entry which is preliminary data.</text>
</comment>
<dbReference type="Pfam" id="PF00989">
    <property type="entry name" value="PAS"/>
    <property type="match status" value="2"/>
</dbReference>
<dbReference type="SUPFAM" id="SSF55073">
    <property type="entry name" value="Nucleotide cyclase"/>
    <property type="match status" value="1"/>
</dbReference>
<dbReference type="InterPro" id="IPR052155">
    <property type="entry name" value="Biofilm_reg_signaling"/>
</dbReference>
<dbReference type="PROSITE" id="PS50112">
    <property type="entry name" value="PAS"/>
    <property type="match status" value="1"/>
</dbReference>
<dbReference type="GO" id="GO:0006355">
    <property type="term" value="P:regulation of DNA-templated transcription"/>
    <property type="evidence" value="ECO:0007669"/>
    <property type="project" value="InterPro"/>
</dbReference>
<dbReference type="InterPro" id="IPR000014">
    <property type="entry name" value="PAS"/>
</dbReference>
<organism evidence="3 4">
    <name type="scientific">Mycobacterium lepromatosis</name>
    <dbReference type="NCBI Taxonomy" id="480418"/>
    <lineage>
        <taxon>Bacteria</taxon>
        <taxon>Bacillati</taxon>
        <taxon>Actinomycetota</taxon>
        <taxon>Actinomycetes</taxon>
        <taxon>Mycobacteriales</taxon>
        <taxon>Mycobacteriaceae</taxon>
        <taxon>Mycobacterium</taxon>
    </lineage>
</organism>
<dbReference type="SMART" id="SM00091">
    <property type="entry name" value="PAS"/>
    <property type="match status" value="3"/>
</dbReference>
<dbReference type="PANTHER" id="PTHR44757">
    <property type="entry name" value="DIGUANYLATE CYCLASE DGCP"/>
    <property type="match status" value="1"/>
</dbReference>
<sequence length="571" mass="61796">MLETVRSVMVQSGECSAGSTADNEHRHHDTVAQRYQRLIDHSPNMTCVHESGRVIYLNPVGVKWMAAQSPEQIIGHPLIEFVHPDFVPVMMSRIAGLREVGDASQPSEAVLLRLDGTMLEVEAVSVFTVWEGKPAYQVIFRDLTTQKAAEEMLRFQAGLVNHVSDAIIATTSTGIITSWNPAAEAIYRRSASDALGMPISEAVGAPLDPRAIITEGGVLHTTQYASDGVAMVMRVSAATMENGFVLVCSDHTTLLQVERRFQTIVALLEEGVIVLDGDGYVESVNPAALRILGVSDRSALDDPVQRAATLPLYDSQGRLLDCGRGAVLEILQTGTLKTGFIIGIDRPSDGTRVWLSVNSRPLNPIDPKDAALLISFTDVTAERQASQYLAHQAAHDTLTGLPNRTSILARIDEQRCCGASDQLLAAVLFIDLDNFKGINDSLGHDVGDVVLQTAAQRLRAGLRSRDVVGRFGGDEFVALILGKITHTELSKVVDRMHAALFEPTYVADAVLHLSASIGIVAIEVDDSRNVGQILRDADTAMYRAKLSGEGTSYYTDTFSQRPSGTKSVEIT</sequence>
<proteinExistence type="predicted"/>
<accession>A0A0F4EQ95</accession>
<feature type="domain" description="PAS" evidence="1">
    <location>
        <begin position="257"/>
        <end position="301"/>
    </location>
</feature>
<dbReference type="AlphaFoldDB" id="A0A0F4EQ95"/>
<dbReference type="RefSeq" id="WP_045843144.1">
    <property type="nucleotide sequence ID" value="NZ_CP083405.1"/>
</dbReference>
<dbReference type="InterPro" id="IPR035965">
    <property type="entry name" value="PAS-like_dom_sf"/>
</dbReference>
<dbReference type="SMART" id="SM00267">
    <property type="entry name" value="GGDEF"/>
    <property type="match status" value="1"/>
</dbReference>
<dbReference type="OrthoDB" id="23692at2"/>
<dbReference type="PROSITE" id="PS50887">
    <property type="entry name" value="GGDEF"/>
    <property type="match status" value="1"/>
</dbReference>
<evidence type="ECO:0000259" key="2">
    <source>
        <dbReference type="PROSITE" id="PS50887"/>
    </source>
</evidence>
<dbReference type="CDD" id="cd00130">
    <property type="entry name" value="PAS"/>
    <property type="match status" value="3"/>
</dbReference>